<dbReference type="Proteomes" id="UP000054725">
    <property type="component" value="Unassembled WGS sequence"/>
</dbReference>
<reference evidence="1 2" key="1">
    <citation type="submission" date="2015-11" db="EMBL/GenBank/DDBJ databases">
        <title>Genomic analysis of 38 Legionella species identifies large and diverse effector repertoires.</title>
        <authorList>
            <person name="Burstein D."/>
            <person name="Amaro F."/>
            <person name="Zusman T."/>
            <person name="Lifshitz Z."/>
            <person name="Cohen O."/>
            <person name="Gilbert J.A."/>
            <person name="Pupko T."/>
            <person name="Shuman H.A."/>
            <person name="Segal G."/>
        </authorList>
    </citation>
    <scope>NUCLEOTIDE SEQUENCE [LARGE SCALE GENOMIC DNA]</scope>
    <source>
        <strain evidence="1 2">ATCC 49506</strain>
    </source>
</reference>
<accession>A0A0W0X3R3</accession>
<gene>
    <name evidence="1" type="ORF">Lnau_0209</name>
</gene>
<dbReference type="PATRIC" id="fig|45070.6.peg.216"/>
<evidence type="ECO:0000313" key="1">
    <source>
        <dbReference type="EMBL" id="KTD39140.1"/>
    </source>
</evidence>
<name>A0A0W0X3R3_9GAMM</name>
<evidence type="ECO:0000313" key="2">
    <source>
        <dbReference type="Proteomes" id="UP000054725"/>
    </source>
</evidence>
<dbReference type="EMBL" id="LNYO01000002">
    <property type="protein sequence ID" value="KTD39140.1"/>
    <property type="molecule type" value="Genomic_DNA"/>
</dbReference>
<keyword evidence="2" id="KW-1185">Reference proteome</keyword>
<sequence>MQEERSTSARLQLAEDEKGSKPRILIFEDNAIAQLAAKGILTSMNCQALFLAN</sequence>
<dbReference type="AlphaFoldDB" id="A0A0W0X3R3"/>
<proteinExistence type="predicted"/>
<protein>
    <submittedName>
        <fullName evidence="1">Uncharacterized protein</fullName>
    </submittedName>
</protein>
<comment type="caution">
    <text evidence="1">The sequence shown here is derived from an EMBL/GenBank/DDBJ whole genome shotgun (WGS) entry which is preliminary data.</text>
</comment>
<dbReference type="STRING" id="45070.Lnau_0209"/>
<organism evidence="1 2">
    <name type="scientific">Legionella nautarum</name>
    <dbReference type="NCBI Taxonomy" id="45070"/>
    <lineage>
        <taxon>Bacteria</taxon>
        <taxon>Pseudomonadati</taxon>
        <taxon>Pseudomonadota</taxon>
        <taxon>Gammaproteobacteria</taxon>
        <taxon>Legionellales</taxon>
        <taxon>Legionellaceae</taxon>
        <taxon>Legionella</taxon>
    </lineage>
</organism>
<dbReference type="RefSeq" id="WP_157070608.1">
    <property type="nucleotide sequence ID" value="NZ_CAAAIF010000013.1"/>
</dbReference>